<dbReference type="InterPro" id="IPR014922">
    <property type="entry name" value="YdhG-like"/>
</dbReference>
<gene>
    <name evidence="2" type="ORF">CRP01_10420</name>
</gene>
<evidence type="ECO:0000313" key="3">
    <source>
        <dbReference type="Proteomes" id="UP000223913"/>
    </source>
</evidence>
<dbReference type="Proteomes" id="UP000223913">
    <property type="component" value="Unassembled WGS sequence"/>
</dbReference>
<proteinExistence type="predicted"/>
<dbReference type="OrthoDB" id="5951444at2"/>
<keyword evidence="3" id="KW-1185">Reference proteome</keyword>
<protein>
    <recommendedName>
        <fullName evidence="1">YdhG-like domain-containing protein</fullName>
    </recommendedName>
</protein>
<sequence>MAKAKLKTTVNDGDVLRFLESVDHAKRQADSLVVLELMKQITGLEPKMWGSSIVGFDRYHYRYDSGREGEFFKVGFSPRKQSLTLYIMPGFGRYDELMERLGKYKTGKSCLYINKLEDVDMQVLEELIAASYAYMTEKYG</sequence>
<dbReference type="AlphaFoldDB" id="A0A2D0NDY1"/>
<feature type="domain" description="YdhG-like" evidence="1">
    <location>
        <begin position="28"/>
        <end position="130"/>
    </location>
</feature>
<dbReference type="EMBL" id="PDUD01000017">
    <property type="protein sequence ID" value="PHN06702.1"/>
    <property type="molecule type" value="Genomic_DNA"/>
</dbReference>
<comment type="caution">
    <text evidence="2">The sequence shown here is derived from an EMBL/GenBank/DDBJ whole genome shotgun (WGS) entry which is preliminary data.</text>
</comment>
<reference evidence="2 3" key="1">
    <citation type="submission" date="2017-10" db="EMBL/GenBank/DDBJ databases">
        <title>The draft genome sequence of Lewinella nigricans NBRC 102662.</title>
        <authorList>
            <person name="Wang K."/>
        </authorList>
    </citation>
    <scope>NUCLEOTIDE SEQUENCE [LARGE SCALE GENOMIC DNA]</scope>
    <source>
        <strain evidence="2 3">NBRC 102662</strain>
    </source>
</reference>
<dbReference type="Pfam" id="PF08818">
    <property type="entry name" value="DUF1801"/>
    <property type="match status" value="1"/>
</dbReference>
<dbReference type="RefSeq" id="WP_099149959.1">
    <property type="nucleotide sequence ID" value="NZ_PDUD01000017.1"/>
</dbReference>
<name>A0A2D0NDY1_FLAN2</name>
<organism evidence="2 3">
    <name type="scientific">Flavilitoribacter nigricans (strain ATCC 23147 / DSM 23189 / NBRC 102662 / NCIMB 1420 / SS-2)</name>
    <name type="common">Lewinella nigricans</name>
    <dbReference type="NCBI Taxonomy" id="1122177"/>
    <lineage>
        <taxon>Bacteria</taxon>
        <taxon>Pseudomonadati</taxon>
        <taxon>Bacteroidota</taxon>
        <taxon>Saprospiria</taxon>
        <taxon>Saprospirales</taxon>
        <taxon>Lewinellaceae</taxon>
        <taxon>Flavilitoribacter</taxon>
    </lineage>
</organism>
<accession>A0A2D0NDY1</accession>
<evidence type="ECO:0000313" key="2">
    <source>
        <dbReference type="EMBL" id="PHN06702.1"/>
    </source>
</evidence>
<dbReference type="SUPFAM" id="SSF159888">
    <property type="entry name" value="YdhG-like"/>
    <property type="match status" value="1"/>
</dbReference>
<evidence type="ECO:0000259" key="1">
    <source>
        <dbReference type="Pfam" id="PF08818"/>
    </source>
</evidence>